<evidence type="ECO:0000313" key="3">
    <source>
        <dbReference type="Proteomes" id="UP000282930"/>
    </source>
</evidence>
<evidence type="ECO:0000313" key="2">
    <source>
        <dbReference type="EMBL" id="AZT90168.1"/>
    </source>
</evidence>
<dbReference type="GO" id="GO:0003677">
    <property type="term" value="F:DNA binding"/>
    <property type="evidence" value="ECO:0007669"/>
    <property type="project" value="UniProtKB-KW"/>
</dbReference>
<dbReference type="Pfam" id="PF12728">
    <property type="entry name" value="HTH_17"/>
    <property type="match status" value="1"/>
</dbReference>
<proteinExistence type="predicted"/>
<protein>
    <submittedName>
        <fullName evidence="2">DNA-binding protein</fullName>
    </submittedName>
</protein>
<reference evidence="2 3" key="1">
    <citation type="submission" date="2018-12" db="EMBL/GenBank/DDBJ databases">
        <title>Genome sequence from the cellulolytic species, Caldicellulosiruptor changbaiensis.</title>
        <authorList>
            <person name="Blumer-Schuette S.E."/>
            <person name="Mendoza C."/>
        </authorList>
    </citation>
    <scope>NUCLEOTIDE SEQUENCE [LARGE SCALE GENOMIC DNA]</scope>
    <source>
        <strain evidence="2 3">CBS-Z</strain>
    </source>
</reference>
<evidence type="ECO:0000259" key="1">
    <source>
        <dbReference type="Pfam" id="PF12728"/>
    </source>
</evidence>
<dbReference type="KEGG" id="ccha:ELD05_05665"/>
<name>A0A3T0D571_9FIRM</name>
<dbReference type="NCBIfam" id="TIGR01764">
    <property type="entry name" value="excise"/>
    <property type="match status" value="1"/>
</dbReference>
<dbReference type="InterPro" id="IPR010093">
    <property type="entry name" value="SinI_DNA-bd"/>
</dbReference>
<keyword evidence="3" id="KW-1185">Reference proteome</keyword>
<dbReference type="Proteomes" id="UP000282930">
    <property type="component" value="Chromosome"/>
</dbReference>
<accession>A0A3T0D571</accession>
<dbReference type="AlphaFoldDB" id="A0A3T0D571"/>
<dbReference type="EMBL" id="CP034791">
    <property type="protein sequence ID" value="AZT90168.1"/>
    <property type="molecule type" value="Genomic_DNA"/>
</dbReference>
<dbReference type="RefSeq" id="WP_127351667.1">
    <property type="nucleotide sequence ID" value="NZ_CP034791.1"/>
</dbReference>
<keyword evidence="2" id="KW-0238">DNA-binding</keyword>
<dbReference type="InterPro" id="IPR041657">
    <property type="entry name" value="HTH_17"/>
</dbReference>
<feature type="domain" description="Helix-turn-helix" evidence="1">
    <location>
        <begin position="19"/>
        <end position="67"/>
    </location>
</feature>
<sequence>MEIYNPQPQRDKIEKLTISIKEAAQMLGISYNVTLTLIHRRDFPKILAGQRRILIPKEAFIKWVNEQACWNK</sequence>
<organism evidence="2 3">
    <name type="scientific">Caldicellulosiruptor changbaiensis</name>
    <dbReference type="NCBI Taxonomy" id="1222016"/>
    <lineage>
        <taxon>Bacteria</taxon>
        <taxon>Bacillati</taxon>
        <taxon>Bacillota</taxon>
        <taxon>Bacillota incertae sedis</taxon>
        <taxon>Caldicellulosiruptorales</taxon>
        <taxon>Caldicellulosiruptoraceae</taxon>
        <taxon>Caldicellulosiruptor</taxon>
    </lineage>
</organism>
<gene>
    <name evidence="2" type="ORF">ELD05_05665</name>
</gene>